<comment type="caution">
    <text evidence="5">The sequence shown here is derived from an EMBL/GenBank/DDBJ whole genome shotgun (WGS) entry which is preliminary data.</text>
</comment>
<dbReference type="OrthoDB" id="9799672at2"/>
<keyword evidence="4" id="KW-0819">tRNA processing</keyword>
<dbReference type="PROSITE" id="PS51682">
    <property type="entry name" value="SAM_OMT_I"/>
    <property type="match status" value="1"/>
</dbReference>
<dbReference type="GO" id="GO:0016300">
    <property type="term" value="F:tRNA (uridine) methyltransferase activity"/>
    <property type="evidence" value="ECO:0007669"/>
    <property type="project" value="UniProtKB-UniRule"/>
</dbReference>
<dbReference type="Gene3D" id="3.40.50.150">
    <property type="entry name" value="Vaccinia Virus protein VP39"/>
    <property type="match status" value="1"/>
</dbReference>
<evidence type="ECO:0000256" key="4">
    <source>
        <dbReference type="HAMAP-Rule" id="MF_02217"/>
    </source>
</evidence>
<sequence length="212" mass="24405">MNDQLHHYIEKLIPQRESFFVEMEEYAVLHSVPIMEIVGMEALLQLLSLQQPKKILEIGTAIGYSSLRMATSLPNVEIVTIERDEKRIKDAKKYLTQHESGQRIHLIEGDALEVSEMVLQHGPFDALFIDAAKGQYPKFFSLYAPMLKEEGVIYTDNVLFKGYVADIESIESRNKRSLVKKIHQYNEWLMNHEKYKTAILPVGDGLAITKKR</sequence>
<dbReference type="CDD" id="cd02440">
    <property type="entry name" value="AdoMet_MTases"/>
    <property type="match status" value="1"/>
</dbReference>
<dbReference type="PATRIC" id="fig|1150625.3.peg.2233"/>
<keyword evidence="3 4" id="KW-0949">S-adenosyl-L-methionine</keyword>
<dbReference type="AlphaFoldDB" id="A0A147K6X6"/>
<feature type="binding site" evidence="4">
    <location>
        <position position="130"/>
    </location>
    <ligand>
        <name>Mg(2+)</name>
        <dbReference type="ChEBI" id="CHEBI:18420"/>
    </ligand>
</feature>
<feature type="binding site" evidence="4">
    <location>
        <begin position="110"/>
        <end position="111"/>
    </location>
    <ligand>
        <name>S-adenosyl-L-methionine</name>
        <dbReference type="ChEBI" id="CHEBI:59789"/>
    </ligand>
</feature>
<dbReference type="InterPro" id="IPR050362">
    <property type="entry name" value="Cation-dep_OMT"/>
</dbReference>
<dbReference type="InterPro" id="IPR029063">
    <property type="entry name" value="SAM-dependent_MTases_sf"/>
</dbReference>
<comment type="similarity">
    <text evidence="4">Belongs to the class I-like SAM-binding methyltransferase superfamily. Cation-dependent O-methyltransferase family.</text>
</comment>
<feature type="binding site" evidence="4">
    <location>
        <position position="35"/>
    </location>
    <ligand>
        <name>S-adenosyl-L-methionine</name>
        <dbReference type="ChEBI" id="CHEBI:59789"/>
    </ligand>
</feature>
<keyword evidence="4" id="KW-0460">Magnesium</keyword>
<comment type="function">
    <text evidence="4">Catalyzes the methylation of 5-hydroxyuridine (ho5U) to form 5-methoxyuridine (mo5U) at position 34 in tRNAs.</text>
</comment>
<feature type="binding site" evidence="4">
    <location>
        <position position="82"/>
    </location>
    <ligand>
        <name>S-adenosyl-L-methionine</name>
        <dbReference type="ChEBI" id="CHEBI:59789"/>
    </ligand>
</feature>
<dbReference type="Proteomes" id="UP000074108">
    <property type="component" value="Unassembled WGS sequence"/>
</dbReference>
<keyword evidence="2 4" id="KW-0808">Transferase</keyword>
<evidence type="ECO:0000256" key="1">
    <source>
        <dbReference type="ARBA" id="ARBA00022603"/>
    </source>
</evidence>
<dbReference type="EMBL" id="LDYG01000032">
    <property type="protein sequence ID" value="KUP05810.1"/>
    <property type="molecule type" value="Genomic_DNA"/>
</dbReference>
<evidence type="ECO:0000256" key="2">
    <source>
        <dbReference type="ARBA" id="ARBA00022679"/>
    </source>
</evidence>
<dbReference type="GO" id="GO:0008757">
    <property type="term" value="F:S-adenosylmethionine-dependent methyltransferase activity"/>
    <property type="evidence" value="ECO:0007669"/>
    <property type="project" value="TreeGrafter"/>
</dbReference>
<comment type="subunit">
    <text evidence="4">Homodimer.</text>
</comment>
<dbReference type="InterPro" id="IPR002935">
    <property type="entry name" value="SAM_O-MeTrfase"/>
</dbReference>
<dbReference type="Pfam" id="PF01596">
    <property type="entry name" value="Methyltransf_3"/>
    <property type="match status" value="1"/>
</dbReference>
<name>A0A147K6X6_9BACI</name>
<reference evidence="5 6" key="1">
    <citation type="journal article" date="2016" name="Front. Microbiol.">
        <title>Microevolution Analysis of Bacillus coahuilensis Unveils Differences in Phosphorus Acquisition Strategies and Their Regulation.</title>
        <authorList>
            <person name="Gomez-Lunar Z."/>
            <person name="Hernandez-Gonzalez I."/>
            <person name="Rodriguez-Torres M.D."/>
            <person name="Souza V."/>
            <person name="Olmedo-Alvarez G."/>
        </authorList>
    </citation>
    <scope>NUCLEOTIDE SEQUENCE [LARGE SCALE GENOMIC DNA]</scope>
    <source>
        <strain evidence="6">p1.1.43</strain>
    </source>
</reference>
<dbReference type="PANTHER" id="PTHR10509">
    <property type="entry name" value="O-METHYLTRANSFERASE-RELATED"/>
    <property type="match status" value="1"/>
</dbReference>
<organism evidence="5 6">
    <name type="scientific">Bacillus coahuilensis p1.1.43</name>
    <dbReference type="NCBI Taxonomy" id="1150625"/>
    <lineage>
        <taxon>Bacteria</taxon>
        <taxon>Bacillati</taxon>
        <taxon>Bacillota</taxon>
        <taxon>Bacilli</taxon>
        <taxon>Bacillales</taxon>
        <taxon>Bacillaceae</taxon>
        <taxon>Bacillus</taxon>
    </lineage>
</organism>
<feature type="binding site" evidence="4">
    <location>
        <position position="130"/>
    </location>
    <ligand>
        <name>S-adenosyl-L-methionine</name>
        <dbReference type="ChEBI" id="CHEBI:59789"/>
    </ligand>
</feature>
<dbReference type="RefSeq" id="WP_059351319.1">
    <property type="nucleotide sequence ID" value="NZ_LDYG01000032.1"/>
</dbReference>
<evidence type="ECO:0000313" key="5">
    <source>
        <dbReference type="EMBL" id="KUP05810.1"/>
    </source>
</evidence>
<dbReference type="SUPFAM" id="SSF53335">
    <property type="entry name" value="S-adenosyl-L-methionine-dependent methyltransferases"/>
    <property type="match status" value="1"/>
</dbReference>
<keyword evidence="1 4" id="KW-0489">Methyltransferase</keyword>
<protein>
    <recommendedName>
        <fullName evidence="4">tRNA 5-hydroxyuridine methyltransferase</fullName>
        <ecNumber evidence="4">2.1.1.-</ecNumber>
    </recommendedName>
    <alternativeName>
        <fullName evidence="4">ho5U methyltransferase</fullName>
    </alternativeName>
</protein>
<dbReference type="GO" id="GO:0030488">
    <property type="term" value="P:tRNA methylation"/>
    <property type="evidence" value="ECO:0007669"/>
    <property type="project" value="UniProtKB-UniRule"/>
</dbReference>
<feature type="binding site" evidence="4">
    <location>
        <position position="157"/>
    </location>
    <ligand>
        <name>Mg(2+)</name>
        <dbReference type="ChEBI" id="CHEBI:18420"/>
    </ligand>
</feature>
<dbReference type="STRING" id="1150625.Q75_10485"/>
<dbReference type="HAMAP" id="MF_02217">
    <property type="entry name" value="TrmR_methyltr"/>
    <property type="match status" value="1"/>
</dbReference>
<feature type="binding site" evidence="4">
    <location>
        <position position="156"/>
    </location>
    <ligand>
        <name>Mg(2+)</name>
        <dbReference type="ChEBI" id="CHEBI:18420"/>
    </ligand>
</feature>
<dbReference type="InterPro" id="IPR043675">
    <property type="entry name" value="TrmR_methyltr"/>
</dbReference>
<gene>
    <name evidence="4" type="primary">trmR</name>
    <name evidence="5" type="ORF">Q75_10485</name>
</gene>
<accession>A0A147K6X6</accession>
<dbReference type="PANTHER" id="PTHR10509:SF14">
    <property type="entry name" value="CAFFEOYL-COA O-METHYLTRANSFERASE 3-RELATED"/>
    <property type="match status" value="1"/>
</dbReference>
<dbReference type="EC" id="2.1.1.-" evidence="4"/>
<dbReference type="GO" id="GO:0000287">
    <property type="term" value="F:magnesium ion binding"/>
    <property type="evidence" value="ECO:0007669"/>
    <property type="project" value="UniProtKB-UniRule"/>
</dbReference>
<proteinExistence type="inferred from homology"/>
<comment type="catalytic activity">
    <reaction evidence="4">
        <text>5-hydroxyuridine(34) in tRNA + S-adenosyl-L-methionine = 5-methoxyuridine(34) in tRNA + S-adenosyl-L-homocysteine + H(+)</text>
        <dbReference type="Rhea" id="RHEA:60524"/>
        <dbReference type="Rhea" id="RHEA-COMP:13381"/>
        <dbReference type="Rhea" id="RHEA-COMP:15591"/>
        <dbReference type="ChEBI" id="CHEBI:15378"/>
        <dbReference type="ChEBI" id="CHEBI:57856"/>
        <dbReference type="ChEBI" id="CHEBI:59789"/>
        <dbReference type="ChEBI" id="CHEBI:136877"/>
        <dbReference type="ChEBI" id="CHEBI:143860"/>
    </reaction>
</comment>
<evidence type="ECO:0000256" key="3">
    <source>
        <dbReference type="ARBA" id="ARBA00022691"/>
    </source>
</evidence>
<keyword evidence="6" id="KW-1185">Reference proteome</keyword>
<feature type="binding site" evidence="4">
    <location>
        <position position="65"/>
    </location>
    <ligand>
        <name>S-adenosyl-L-methionine</name>
        <dbReference type="ChEBI" id="CHEBI:59789"/>
    </ligand>
</feature>
<dbReference type="GO" id="GO:0008171">
    <property type="term" value="F:O-methyltransferase activity"/>
    <property type="evidence" value="ECO:0007669"/>
    <property type="project" value="InterPro"/>
</dbReference>
<evidence type="ECO:0000313" key="6">
    <source>
        <dbReference type="Proteomes" id="UP000074108"/>
    </source>
</evidence>
<keyword evidence="4" id="KW-0479">Metal-binding</keyword>